<evidence type="ECO:0000259" key="2">
    <source>
        <dbReference type="Pfam" id="PF09949"/>
    </source>
</evidence>
<dbReference type="Pfam" id="PF09949">
    <property type="entry name" value="APP1_cat"/>
    <property type="match status" value="1"/>
</dbReference>
<feature type="region of interest" description="Disordered" evidence="1">
    <location>
        <begin position="142"/>
        <end position="162"/>
    </location>
</feature>
<reference evidence="4" key="1">
    <citation type="journal article" date="2014" name="Proc. Natl. Acad. Sci. U.S.A.">
        <title>Extensive sampling of basidiomycete genomes demonstrates inadequacy of the white-rot/brown-rot paradigm for wood decay fungi.</title>
        <authorList>
            <person name="Riley R."/>
            <person name="Salamov A.A."/>
            <person name="Brown D.W."/>
            <person name="Nagy L.G."/>
            <person name="Floudas D."/>
            <person name="Held B.W."/>
            <person name="Levasseur A."/>
            <person name="Lombard V."/>
            <person name="Morin E."/>
            <person name="Otillar R."/>
            <person name="Lindquist E.A."/>
            <person name="Sun H."/>
            <person name="LaButti K.M."/>
            <person name="Schmutz J."/>
            <person name="Jabbour D."/>
            <person name="Luo H."/>
            <person name="Baker S.E."/>
            <person name="Pisabarro A.G."/>
            <person name="Walton J.D."/>
            <person name="Blanchette R.A."/>
            <person name="Henrissat B."/>
            <person name="Martin F."/>
            <person name="Cullen D."/>
            <person name="Hibbett D.S."/>
            <person name="Grigoriev I.V."/>
        </authorList>
    </citation>
    <scope>NUCLEOTIDE SEQUENCE [LARGE SCALE GENOMIC DNA]</scope>
    <source>
        <strain evidence="4">MUCL 33604</strain>
    </source>
</reference>
<dbReference type="EMBL" id="KL197756">
    <property type="protein sequence ID" value="KDQ50737.1"/>
    <property type="molecule type" value="Genomic_DNA"/>
</dbReference>
<feature type="compositionally biased region" description="Low complexity" evidence="1">
    <location>
        <begin position="233"/>
        <end position="249"/>
    </location>
</feature>
<dbReference type="GO" id="GO:0030479">
    <property type="term" value="C:actin cortical patch"/>
    <property type="evidence" value="ECO:0007669"/>
    <property type="project" value="TreeGrafter"/>
</dbReference>
<keyword evidence="4" id="KW-1185">Reference proteome</keyword>
<organism evidence="3 4">
    <name type="scientific">Jaapia argillacea MUCL 33604</name>
    <dbReference type="NCBI Taxonomy" id="933084"/>
    <lineage>
        <taxon>Eukaryota</taxon>
        <taxon>Fungi</taxon>
        <taxon>Dikarya</taxon>
        <taxon>Basidiomycota</taxon>
        <taxon>Agaricomycotina</taxon>
        <taxon>Agaricomycetes</taxon>
        <taxon>Agaricomycetidae</taxon>
        <taxon>Jaapiales</taxon>
        <taxon>Jaapiaceae</taxon>
        <taxon>Jaapia</taxon>
    </lineage>
</organism>
<dbReference type="PANTHER" id="PTHR28208">
    <property type="entry name" value="PHOSPHATIDATE PHOSPHATASE APP1"/>
    <property type="match status" value="1"/>
</dbReference>
<feature type="compositionally biased region" description="Polar residues" evidence="1">
    <location>
        <begin position="661"/>
        <end position="693"/>
    </location>
</feature>
<dbReference type="InterPro" id="IPR052935">
    <property type="entry name" value="Mg2+_PAP"/>
</dbReference>
<evidence type="ECO:0000313" key="4">
    <source>
        <dbReference type="Proteomes" id="UP000027265"/>
    </source>
</evidence>
<feature type="region of interest" description="Disordered" evidence="1">
    <location>
        <begin position="200"/>
        <end position="249"/>
    </location>
</feature>
<protein>
    <recommendedName>
        <fullName evidence="2">Phosphatidate phosphatase APP1 catalytic domain-containing protein</fullName>
    </recommendedName>
</protein>
<dbReference type="STRING" id="933084.A0A067PI88"/>
<dbReference type="InParanoid" id="A0A067PI88"/>
<sequence>MSSDMSSRRSLLSSLSRISTSSVKSYLQQGDYRAVLPSSLRRELRPGDPGYIDGGPRKQSWGQWANEKIRRSGGSDRLAVEKISLFPGWATRRFRGASSGADDPFDIEIFISGYASSNRNPEYSTRAQRAFLRLAKGFASLPKLSPNQSSPPSNPPSGSITPLTQELLQTGHLPPRPSEITEESEIAALEQSLRVLATQECDTDESVDGASRRTSIDSSEPVGVRIPNRPMDSFSSGNGNGAGSSLDSNSSSLGVGGSLGRIAPAVAENIHRLHTNLESRLQPFWSSALSSRTIRLSIFPPNPNPNEPNAPIAIEDVQTQPDGSFKLGVVVPWDRICTHPGALDVAFGDRKREFDFLVQAELLPPPPSLSSTPTPTPSYLPYHSHHLHNPLHLPPPNPNPTSSIPIPLTHSPIRVISDIDDTIKISNILSGARTVFQNVFVKELSEVVIPGMGGWYRDMWEKGVRFHYVSNGPFELLPVLNEFLQISRLPAGSLKLRSYAGRSLFNGLLTAPAARKRTGVTDVLSSFPQSQFFLIGDSGEQDLELYASIAAEKPEQILGVFIRDVNGPSPQQGSNGGTVPLQSAVEPVEDPIGQVVLDLGIKEGAGLDRDATLKARPPPSSFVKRPIRAMSELITSPNSSTMGPNGLSTPIGKPPGRTHSMGDQPTLSVPVPQQQSTDYFSSRPPTTTRNTIFPGTLTSEPLPLPSPTPSSRSSIYKGWSRPPSRQGSTATTSSMGDAEKKRADLQARIWKARSEIPKHIPLRIFREAEECVEAWQILMRDEKLV</sequence>
<feature type="compositionally biased region" description="Polar residues" evidence="1">
    <location>
        <begin position="723"/>
        <end position="735"/>
    </location>
</feature>
<dbReference type="OrthoDB" id="2117591at2759"/>
<feature type="domain" description="Phosphatidate phosphatase APP1 catalytic" evidence="2">
    <location>
        <begin position="413"/>
        <end position="564"/>
    </location>
</feature>
<evidence type="ECO:0000256" key="1">
    <source>
        <dbReference type="SAM" id="MobiDB-lite"/>
    </source>
</evidence>
<accession>A0A067PI88</accession>
<dbReference type="InterPro" id="IPR019236">
    <property type="entry name" value="APP1_cat"/>
</dbReference>
<evidence type="ECO:0000313" key="3">
    <source>
        <dbReference type="EMBL" id="KDQ50737.1"/>
    </source>
</evidence>
<feature type="region of interest" description="Disordered" evidence="1">
    <location>
        <begin position="634"/>
        <end position="741"/>
    </location>
</feature>
<dbReference type="AlphaFoldDB" id="A0A067PI88"/>
<dbReference type="PANTHER" id="PTHR28208:SF3">
    <property type="entry name" value="PHOSPHATIDATE PHOSPHATASE APP1"/>
    <property type="match status" value="1"/>
</dbReference>
<name>A0A067PI88_9AGAM</name>
<dbReference type="Proteomes" id="UP000027265">
    <property type="component" value="Unassembled WGS sequence"/>
</dbReference>
<feature type="compositionally biased region" description="Polar residues" evidence="1">
    <location>
        <begin position="634"/>
        <end position="648"/>
    </location>
</feature>
<dbReference type="HOGENOM" id="CLU_017236_0_0_1"/>
<dbReference type="GO" id="GO:0008195">
    <property type="term" value="F:phosphatidate phosphatase activity"/>
    <property type="evidence" value="ECO:0007669"/>
    <property type="project" value="InterPro"/>
</dbReference>
<proteinExistence type="predicted"/>
<gene>
    <name evidence="3" type="ORF">JAAARDRAFT_211560</name>
</gene>